<feature type="compositionally biased region" description="Basic and acidic residues" evidence="1">
    <location>
        <begin position="1"/>
        <end position="10"/>
    </location>
</feature>
<dbReference type="EMBL" id="SRLO01000704">
    <property type="protein sequence ID" value="TNN48270.1"/>
    <property type="molecule type" value="Genomic_DNA"/>
</dbReference>
<evidence type="ECO:0000256" key="1">
    <source>
        <dbReference type="SAM" id="MobiDB-lite"/>
    </source>
</evidence>
<feature type="compositionally biased region" description="Low complexity" evidence="1">
    <location>
        <begin position="43"/>
        <end position="66"/>
    </location>
</feature>
<sequence length="96" mass="10162">MGGDCDDIRYWGHARSPVLGGLGSRPSQEEESNTNSGEGAGAGARARAASPSVSKSRPSRASVAKSLQSLSVTPRQAILKASLYIFLSRYWYMGAD</sequence>
<dbReference type="Proteomes" id="UP000314294">
    <property type="component" value="Unassembled WGS sequence"/>
</dbReference>
<gene>
    <name evidence="2" type="ORF">EYF80_041540</name>
</gene>
<evidence type="ECO:0000313" key="3">
    <source>
        <dbReference type="Proteomes" id="UP000314294"/>
    </source>
</evidence>
<organism evidence="2 3">
    <name type="scientific">Liparis tanakae</name>
    <name type="common">Tanaka's snailfish</name>
    <dbReference type="NCBI Taxonomy" id="230148"/>
    <lineage>
        <taxon>Eukaryota</taxon>
        <taxon>Metazoa</taxon>
        <taxon>Chordata</taxon>
        <taxon>Craniata</taxon>
        <taxon>Vertebrata</taxon>
        <taxon>Euteleostomi</taxon>
        <taxon>Actinopterygii</taxon>
        <taxon>Neopterygii</taxon>
        <taxon>Teleostei</taxon>
        <taxon>Neoteleostei</taxon>
        <taxon>Acanthomorphata</taxon>
        <taxon>Eupercaria</taxon>
        <taxon>Perciformes</taxon>
        <taxon>Cottioidei</taxon>
        <taxon>Cottales</taxon>
        <taxon>Liparidae</taxon>
        <taxon>Liparis</taxon>
    </lineage>
</organism>
<comment type="caution">
    <text evidence="2">The sequence shown here is derived from an EMBL/GenBank/DDBJ whole genome shotgun (WGS) entry which is preliminary data.</text>
</comment>
<proteinExistence type="predicted"/>
<reference evidence="2 3" key="1">
    <citation type="submission" date="2019-03" db="EMBL/GenBank/DDBJ databases">
        <title>First draft genome of Liparis tanakae, snailfish: a comprehensive survey of snailfish specific genes.</title>
        <authorList>
            <person name="Kim W."/>
            <person name="Song I."/>
            <person name="Jeong J.-H."/>
            <person name="Kim D."/>
            <person name="Kim S."/>
            <person name="Ryu S."/>
            <person name="Song J.Y."/>
            <person name="Lee S.K."/>
        </authorList>
    </citation>
    <scope>NUCLEOTIDE SEQUENCE [LARGE SCALE GENOMIC DNA]</scope>
    <source>
        <tissue evidence="2">Muscle</tissue>
    </source>
</reference>
<name>A0A4Z2G562_9TELE</name>
<feature type="region of interest" description="Disordered" evidence="1">
    <location>
        <begin position="1"/>
        <end position="69"/>
    </location>
</feature>
<evidence type="ECO:0000313" key="2">
    <source>
        <dbReference type="EMBL" id="TNN48270.1"/>
    </source>
</evidence>
<keyword evidence="3" id="KW-1185">Reference proteome</keyword>
<dbReference type="AlphaFoldDB" id="A0A4Z2G562"/>
<protein>
    <submittedName>
        <fullName evidence="2">Uncharacterized protein</fullName>
    </submittedName>
</protein>
<accession>A0A4Z2G562</accession>